<feature type="chain" id="PRO_5006882030" description="Secreted protein" evidence="1">
    <location>
        <begin position="20"/>
        <end position="63"/>
    </location>
</feature>
<dbReference type="Proteomes" id="UP000054721">
    <property type="component" value="Unassembled WGS sequence"/>
</dbReference>
<feature type="signal peptide" evidence="1">
    <location>
        <begin position="1"/>
        <end position="19"/>
    </location>
</feature>
<proteinExistence type="predicted"/>
<sequence length="63" mass="7150">MSAALRLISRICFCQTLFAFLVTSHLFRPEQHRPSRCDPVKGWYPEVAGGQEQYPRATGQIAI</sequence>
<keyword evidence="1" id="KW-0732">Signal</keyword>
<evidence type="ECO:0008006" key="4">
    <source>
        <dbReference type="Google" id="ProtNLM"/>
    </source>
</evidence>
<dbReference type="AlphaFoldDB" id="A0A0V1LR57"/>
<reference evidence="2 3" key="1">
    <citation type="submission" date="2015-05" db="EMBL/GenBank/DDBJ databases">
        <title>Evolution of Trichinella species and genotypes.</title>
        <authorList>
            <person name="Korhonen P.K."/>
            <person name="Edoardo P."/>
            <person name="Giuseppe L.R."/>
            <person name="Gasser R.B."/>
        </authorList>
    </citation>
    <scope>NUCLEOTIDE SEQUENCE [LARGE SCALE GENOMIC DNA]</scope>
    <source>
        <strain evidence="2">ISS10</strain>
    </source>
</reference>
<evidence type="ECO:0000313" key="2">
    <source>
        <dbReference type="EMBL" id="KRZ61852.1"/>
    </source>
</evidence>
<gene>
    <name evidence="2" type="ORF">T02_1605</name>
</gene>
<evidence type="ECO:0000313" key="3">
    <source>
        <dbReference type="Proteomes" id="UP000054721"/>
    </source>
</evidence>
<name>A0A0V1LR57_9BILA</name>
<accession>A0A0V1LR57</accession>
<protein>
    <recommendedName>
        <fullName evidence="4">Secreted protein</fullName>
    </recommendedName>
</protein>
<comment type="caution">
    <text evidence="2">The sequence shown here is derived from an EMBL/GenBank/DDBJ whole genome shotgun (WGS) entry which is preliminary data.</text>
</comment>
<evidence type="ECO:0000256" key="1">
    <source>
        <dbReference type="SAM" id="SignalP"/>
    </source>
</evidence>
<keyword evidence="3" id="KW-1185">Reference proteome</keyword>
<dbReference type="EMBL" id="JYDW01000014">
    <property type="protein sequence ID" value="KRZ61852.1"/>
    <property type="molecule type" value="Genomic_DNA"/>
</dbReference>
<organism evidence="2 3">
    <name type="scientific">Trichinella nativa</name>
    <dbReference type="NCBI Taxonomy" id="6335"/>
    <lineage>
        <taxon>Eukaryota</taxon>
        <taxon>Metazoa</taxon>
        <taxon>Ecdysozoa</taxon>
        <taxon>Nematoda</taxon>
        <taxon>Enoplea</taxon>
        <taxon>Dorylaimia</taxon>
        <taxon>Trichinellida</taxon>
        <taxon>Trichinellidae</taxon>
        <taxon>Trichinella</taxon>
    </lineage>
</organism>